<evidence type="ECO:0000313" key="2">
    <source>
        <dbReference type="Proteomes" id="UP001611415"/>
    </source>
</evidence>
<reference evidence="1 2" key="1">
    <citation type="submission" date="2024-10" db="EMBL/GenBank/DDBJ databases">
        <title>The Natural Products Discovery Center: Release of the First 8490 Sequenced Strains for Exploring Actinobacteria Biosynthetic Diversity.</title>
        <authorList>
            <person name="Kalkreuter E."/>
            <person name="Kautsar S.A."/>
            <person name="Yang D."/>
            <person name="Bader C.D."/>
            <person name="Teijaro C.N."/>
            <person name="Fluegel L."/>
            <person name="Davis C.M."/>
            <person name="Simpson J.R."/>
            <person name="Lauterbach L."/>
            <person name="Steele A.D."/>
            <person name="Gui C."/>
            <person name="Meng S."/>
            <person name="Li G."/>
            <person name="Viehrig K."/>
            <person name="Ye F."/>
            <person name="Su P."/>
            <person name="Kiefer A.F."/>
            <person name="Nichols A."/>
            <person name="Cepeda A.J."/>
            <person name="Yan W."/>
            <person name="Fan B."/>
            <person name="Jiang Y."/>
            <person name="Adhikari A."/>
            <person name="Zheng C.-J."/>
            <person name="Schuster L."/>
            <person name="Cowan T.M."/>
            <person name="Smanski M.J."/>
            <person name="Chevrette M.G."/>
            <person name="De Carvalho L.P.S."/>
            <person name="Shen B."/>
        </authorList>
    </citation>
    <scope>NUCLEOTIDE SEQUENCE [LARGE SCALE GENOMIC DNA]</scope>
    <source>
        <strain evidence="1 2">NPDC019275</strain>
    </source>
</reference>
<evidence type="ECO:0000313" key="1">
    <source>
        <dbReference type="EMBL" id="MFI2478066.1"/>
    </source>
</evidence>
<comment type="caution">
    <text evidence="1">The sequence shown here is derived from an EMBL/GenBank/DDBJ whole genome shotgun (WGS) entry which is preliminary data.</text>
</comment>
<accession>A0ABW7XAA0</accession>
<gene>
    <name evidence="1" type="ORF">ACH49W_32285</name>
</gene>
<name>A0ABW7XAA0_9NOCA</name>
<sequence length="109" mass="11880">MYAQLVYFDGPRSTDQLVAADFAAQHRIEPALAAVPGLLTTYELRRHDGSGMIVVFAESEDVLLDAQRAILATELLPGEDMALLPGPDRVETYPVIAYRGSADIYADRG</sequence>
<dbReference type="EMBL" id="JBIRYO010000033">
    <property type="protein sequence ID" value="MFI2478066.1"/>
    <property type="molecule type" value="Genomic_DNA"/>
</dbReference>
<organism evidence="1 2">
    <name type="scientific">Nocardia xishanensis</name>
    <dbReference type="NCBI Taxonomy" id="238964"/>
    <lineage>
        <taxon>Bacteria</taxon>
        <taxon>Bacillati</taxon>
        <taxon>Actinomycetota</taxon>
        <taxon>Actinomycetes</taxon>
        <taxon>Mycobacteriales</taxon>
        <taxon>Nocardiaceae</taxon>
        <taxon>Nocardia</taxon>
    </lineage>
</organism>
<keyword evidence="2" id="KW-1185">Reference proteome</keyword>
<protein>
    <recommendedName>
        <fullName evidence="3">Muconolactone isomerase domain-containing protein</fullName>
    </recommendedName>
</protein>
<dbReference type="RefSeq" id="WP_357401757.1">
    <property type="nucleotide sequence ID" value="NZ_JBEYCD010000003.1"/>
</dbReference>
<evidence type="ECO:0008006" key="3">
    <source>
        <dbReference type="Google" id="ProtNLM"/>
    </source>
</evidence>
<proteinExistence type="predicted"/>
<dbReference type="Proteomes" id="UP001611415">
    <property type="component" value="Unassembled WGS sequence"/>
</dbReference>